<accession>A0A3N4L840</accession>
<evidence type="ECO:0000256" key="4">
    <source>
        <dbReference type="ARBA" id="ARBA00022946"/>
    </source>
</evidence>
<keyword evidence="9" id="KW-1185">Reference proteome</keyword>
<protein>
    <submittedName>
        <fullName evidence="8">NAD(P)-binding protein</fullName>
    </submittedName>
</protein>
<comment type="similarity">
    <text evidence="2">Belongs to the FMP52 family.</text>
</comment>
<dbReference type="Gene3D" id="3.40.50.720">
    <property type="entry name" value="NAD(P)-binding Rossmann-like Domain"/>
    <property type="match status" value="1"/>
</dbReference>
<dbReference type="AlphaFoldDB" id="A0A3N4L840"/>
<dbReference type="InParanoid" id="A0A3N4L840"/>
<feature type="domain" description="NAD(P)-binding" evidence="7">
    <location>
        <begin position="10"/>
        <end position="161"/>
    </location>
</feature>
<gene>
    <name evidence="8" type="ORF">P167DRAFT_531741</name>
</gene>
<evidence type="ECO:0000259" key="7">
    <source>
        <dbReference type="Pfam" id="PF13460"/>
    </source>
</evidence>
<dbReference type="GO" id="GO:0005741">
    <property type="term" value="C:mitochondrial outer membrane"/>
    <property type="evidence" value="ECO:0007669"/>
    <property type="project" value="UniProtKB-SubCell"/>
</dbReference>
<dbReference type="FunFam" id="3.40.50.720:FF:000366">
    <property type="entry name" value="Protein FMP52, mitochondrial"/>
    <property type="match status" value="1"/>
</dbReference>
<proteinExistence type="inferred from homology"/>
<evidence type="ECO:0000313" key="9">
    <source>
        <dbReference type="Proteomes" id="UP000277580"/>
    </source>
</evidence>
<dbReference type="EMBL" id="ML119107">
    <property type="protein sequence ID" value="RPB16801.1"/>
    <property type="molecule type" value="Genomic_DNA"/>
</dbReference>
<dbReference type="FunCoup" id="A0A3N4L840">
    <property type="interactions" value="92"/>
</dbReference>
<keyword evidence="4" id="KW-0809">Transit peptide</keyword>
<dbReference type="OrthoDB" id="430436at2759"/>
<evidence type="ECO:0000256" key="1">
    <source>
        <dbReference type="ARBA" id="ARBA00004450"/>
    </source>
</evidence>
<dbReference type="Proteomes" id="UP000277580">
    <property type="component" value="Unassembled WGS sequence"/>
</dbReference>
<keyword evidence="5" id="KW-0496">Mitochondrion</keyword>
<comment type="subcellular location">
    <subcellularLocation>
        <location evidence="1">Mitochondrion outer membrane</location>
        <topology evidence="1">Peripheral membrane protein</topology>
    </subcellularLocation>
</comment>
<evidence type="ECO:0000256" key="6">
    <source>
        <dbReference type="ARBA" id="ARBA00023136"/>
    </source>
</evidence>
<dbReference type="PANTHER" id="PTHR14097:SF7">
    <property type="entry name" value="OXIDOREDUCTASE HTATIP2"/>
    <property type="match status" value="1"/>
</dbReference>
<dbReference type="GO" id="GO:0051170">
    <property type="term" value="P:import into nucleus"/>
    <property type="evidence" value="ECO:0007669"/>
    <property type="project" value="TreeGrafter"/>
</dbReference>
<name>A0A3N4L840_9PEZI</name>
<dbReference type="Pfam" id="PF13460">
    <property type="entry name" value="NAD_binding_10"/>
    <property type="match status" value="1"/>
</dbReference>
<evidence type="ECO:0000256" key="2">
    <source>
        <dbReference type="ARBA" id="ARBA00006617"/>
    </source>
</evidence>
<sequence>MTSPPVAVVGCTGLVGSHILQQLISSPQTFTVNALMRRPYPHPIHDPDSKLKALISTDTSTWPDTLGTTSSAALFSALGSTRTDSGSLELQRKIDVDLNVAIARAAKESGVKTYVLISSNGASSASRFPYLQMKGELEDAVIALGFDKTVILRPGLIVGGREKTRMIERPLHLVANLFGAVSGGTLKDSWAQDADVIARAAIRAGTEDAAWDGKGTKMNGKMFWVMSQVDILALGKEPQNL</sequence>
<reference evidence="8 9" key="1">
    <citation type="journal article" date="2018" name="Nat. Ecol. Evol.">
        <title>Pezizomycetes genomes reveal the molecular basis of ectomycorrhizal truffle lifestyle.</title>
        <authorList>
            <person name="Murat C."/>
            <person name="Payen T."/>
            <person name="Noel B."/>
            <person name="Kuo A."/>
            <person name="Morin E."/>
            <person name="Chen J."/>
            <person name="Kohler A."/>
            <person name="Krizsan K."/>
            <person name="Balestrini R."/>
            <person name="Da Silva C."/>
            <person name="Montanini B."/>
            <person name="Hainaut M."/>
            <person name="Levati E."/>
            <person name="Barry K.W."/>
            <person name="Belfiori B."/>
            <person name="Cichocki N."/>
            <person name="Clum A."/>
            <person name="Dockter R.B."/>
            <person name="Fauchery L."/>
            <person name="Guy J."/>
            <person name="Iotti M."/>
            <person name="Le Tacon F."/>
            <person name="Lindquist E.A."/>
            <person name="Lipzen A."/>
            <person name="Malagnac F."/>
            <person name="Mello A."/>
            <person name="Molinier V."/>
            <person name="Miyauchi S."/>
            <person name="Poulain J."/>
            <person name="Riccioni C."/>
            <person name="Rubini A."/>
            <person name="Sitrit Y."/>
            <person name="Splivallo R."/>
            <person name="Traeger S."/>
            <person name="Wang M."/>
            <person name="Zifcakova L."/>
            <person name="Wipf D."/>
            <person name="Zambonelli A."/>
            <person name="Paolocci F."/>
            <person name="Nowrousian M."/>
            <person name="Ottonello S."/>
            <person name="Baldrian P."/>
            <person name="Spatafora J.W."/>
            <person name="Henrissat B."/>
            <person name="Nagy L.G."/>
            <person name="Aury J.M."/>
            <person name="Wincker P."/>
            <person name="Grigoriev I.V."/>
            <person name="Bonfante P."/>
            <person name="Martin F.M."/>
        </authorList>
    </citation>
    <scope>NUCLEOTIDE SEQUENCE [LARGE SCALE GENOMIC DNA]</scope>
    <source>
        <strain evidence="8 9">CCBAS932</strain>
    </source>
</reference>
<dbReference type="PANTHER" id="PTHR14097">
    <property type="entry name" value="OXIDOREDUCTASE HTATIP2"/>
    <property type="match status" value="1"/>
</dbReference>
<keyword evidence="6" id="KW-0472">Membrane</keyword>
<evidence type="ECO:0000256" key="5">
    <source>
        <dbReference type="ARBA" id="ARBA00023128"/>
    </source>
</evidence>
<dbReference type="SUPFAM" id="SSF51735">
    <property type="entry name" value="NAD(P)-binding Rossmann-fold domains"/>
    <property type="match status" value="1"/>
</dbReference>
<dbReference type="InterPro" id="IPR016040">
    <property type="entry name" value="NAD(P)-bd_dom"/>
</dbReference>
<organism evidence="8 9">
    <name type="scientific">Morchella conica CCBAS932</name>
    <dbReference type="NCBI Taxonomy" id="1392247"/>
    <lineage>
        <taxon>Eukaryota</taxon>
        <taxon>Fungi</taxon>
        <taxon>Dikarya</taxon>
        <taxon>Ascomycota</taxon>
        <taxon>Pezizomycotina</taxon>
        <taxon>Pezizomycetes</taxon>
        <taxon>Pezizales</taxon>
        <taxon>Morchellaceae</taxon>
        <taxon>Morchella</taxon>
    </lineage>
</organism>
<evidence type="ECO:0000313" key="8">
    <source>
        <dbReference type="EMBL" id="RPB16801.1"/>
    </source>
</evidence>
<evidence type="ECO:0000256" key="3">
    <source>
        <dbReference type="ARBA" id="ARBA00022787"/>
    </source>
</evidence>
<dbReference type="InterPro" id="IPR036291">
    <property type="entry name" value="NAD(P)-bd_dom_sf"/>
</dbReference>
<dbReference type="STRING" id="1392247.A0A3N4L840"/>
<keyword evidence="3" id="KW-1000">Mitochondrion outer membrane</keyword>